<gene>
    <name evidence="1" type="ORF">G2W53_030027</name>
</gene>
<evidence type="ECO:0000313" key="1">
    <source>
        <dbReference type="EMBL" id="KAF7816058.1"/>
    </source>
</evidence>
<dbReference type="EMBL" id="JAAIUW010000009">
    <property type="protein sequence ID" value="KAF7816058.1"/>
    <property type="molecule type" value="Genomic_DNA"/>
</dbReference>
<name>A0A834T6J7_9FABA</name>
<reference evidence="1" key="1">
    <citation type="submission" date="2020-09" db="EMBL/GenBank/DDBJ databases">
        <title>Genome-Enabled Discovery of Anthraquinone Biosynthesis in Senna tora.</title>
        <authorList>
            <person name="Kang S.-H."/>
            <person name="Pandey R.P."/>
            <person name="Lee C.-M."/>
            <person name="Sim J.-S."/>
            <person name="Jeong J.-T."/>
            <person name="Choi B.-S."/>
            <person name="Jung M."/>
            <person name="Ginzburg D."/>
            <person name="Zhao K."/>
            <person name="Won S.Y."/>
            <person name="Oh T.-J."/>
            <person name="Yu Y."/>
            <person name="Kim N.-H."/>
            <person name="Lee O.R."/>
            <person name="Lee T.-H."/>
            <person name="Bashyal P."/>
            <person name="Kim T.-S."/>
            <person name="Lee W.-H."/>
            <person name="Kawkins C."/>
            <person name="Kim C.-K."/>
            <person name="Kim J.S."/>
            <person name="Ahn B.O."/>
            <person name="Rhee S.Y."/>
            <person name="Sohng J.K."/>
        </authorList>
    </citation>
    <scope>NUCLEOTIDE SEQUENCE</scope>
    <source>
        <tissue evidence="1">Leaf</tissue>
    </source>
</reference>
<accession>A0A834T6J7</accession>
<evidence type="ECO:0000313" key="2">
    <source>
        <dbReference type="Proteomes" id="UP000634136"/>
    </source>
</evidence>
<dbReference type="AlphaFoldDB" id="A0A834T6J7"/>
<organism evidence="1 2">
    <name type="scientific">Senna tora</name>
    <dbReference type="NCBI Taxonomy" id="362788"/>
    <lineage>
        <taxon>Eukaryota</taxon>
        <taxon>Viridiplantae</taxon>
        <taxon>Streptophyta</taxon>
        <taxon>Embryophyta</taxon>
        <taxon>Tracheophyta</taxon>
        <taxon>Spermatophyta</taxon>
        <taxon>Magnoliopsida</taxon>
        <taxon>eudicotyledons</taxon>
        <taxon>Gunneridae</taxon>
        <taxon>Pentapetalae</taxon>
        <taxon>rosids</taxon>
        <taxon>fabids</taxon>
        <taxon>Fabales</taxon>
        <taxon>Fabaceae</taxon>
        <taxon>Caesalpinioideae</taxon>
        <taxon>Cassia clade</taxon>
        <taxon>Senna</taxon>
    </lineage>
</organism>
<dbReference type="Proteomes" id="UP000634136">
    <property type="component" value="Unassembled WGS sequence"/>
</dbReference>
<comment type="caution">
    <text evidence="1">The sequence shown here is derived from an EMBL/GenBank/DDBJ whole genome shotgun (WGS) entry which is preliminary data.</text>
</comment>
<keyword evidence="2" id="KW-1185">Reference proteome</keyword>
<proteinExistence type="predicted"/>
<sequence length="54" mass="6066">MTATLYQFLSQPEKKTRNNFPSLALRARGILGTDEQWAMEASFSNSSLANDEVE</sequence>
<protein>
    <submittedName>
        <fullName evidence="1">Uncharacterized protein</fullName>
    </submittedName>
</protein>